<keyword evidence="4" id="KW-0511">Multifunctional enzyme</keyword>
<dbReference type="Pfam" id="PF21089">
    <property type="entry name" value="PKS_DH_N"/>
    <property type="match status" value="1"/>
</dbReference>
<feature type="domain" description="PKS/mFAS DH" evidence="9">
    <location>
        <begin position="984"/>
        <end position="1324"/>
    </location>
</feature>
<dbReference type="SMART" id="SM00827">
    <property type="entry name" value="PKS_AT"/>
    <property type="match status" value="1"/>
</dbReference>
<dbReference type="InterPro" id="IPR020841">
    <property type="entry name" value="PKS_Beta-ketoAc_synthase_dom"/>
</dbReference>
<dbReference type="SMART" id="SM00829">
    <property type="entry name" value="PKS_ER"/>
    <property type="match status" value="1"/>
</dbReference>
<dbReference type="Gene3D" id="3.40.47.10">
    <property type="match status" value="1"/>
</dbReference>
<dbReference type="Pfam" id="PF00109">
    <property type="entry name" value="ketoacyl-synt"/>
    <property type="match status" value="1"/>
</dbReference>
<feature type="region of interest" description="Disordered" evidence="6">
    <location>
        <begin position="463"/>
        <end position="519"/>
    </location>
</feature>
<feature type="domain" description="Ketosynthase family 3 (KS3)" evidence="8">
    <location>
        <begin position="37"/>
        <end position="464"/>
    </location>
</feature>
<dbReference type="Pfam" id="PF13602">
    <property type="entry name" value="ADH_zinc_N_2"/>
    <property type="match status" value="1"/>
</dbReference>
<evidence type="ECO:0000259" key="9">
    <source>
        <dbReference type="PROSITE" id="PS52019"/>
    </source>
</evidence>
<dbReference type="InterPro" id="IPR006162">
    <property type="entry name" value="Ppantetheine_attach_site"/>
</dbReference>
<dbReference type="Gene3D" id="1.10.1200.10">
    <property type="entry name" value="ACP-like"/>
    <property type="match status" value="1"/>
</dbReference>
<dbReference type="PANTHER" id="PTHR43775">
    <property type="entry name" value="FATTY ACID SYNTHASE"/>
    <property type="match status" value="1"/>
</dbReference>
<dbReference type="SUPFAM" id="SSF51735">
    <property type="entry name" value="NAD(P)-binding Rossmann-fold domains"/>
    <property type="match status" value="3"/>
</dbReference>
<dbReference type="InterPro" id="IPR013968">
    <property type="entry name" value="PKS_KR"/>
</dbReference>
<evidence type="ECO:0000313" key="10">
    <source>
        <dbReference type="EMBL" id="MFC3994313.1"/>
    </source>
</evidence>
<dbReference type="InterPro" id="IPR016036">
    <property type="entry name" value="Malonyl_transacylase_ACP-bd"/>
</dbReference>
<dbReference type="Pfam" id="PF00550">
    <property type="entry name" value="PP-binding"/>
    <property type="match status" value="1"/>
</dbReference>
<dbReference type="Pfam" id="PF08240">
    <property type="entry name" value="ADH_N"/>
    <property type="match status" value="1"/>
</dbReference>
<feature type="region of interest" description="Disordered" evidence="6">
    <location>
        <begin position="71"/>
        <end position="92"/>
    </location>
</feature>
<dbReference type="PROSITE" id="PS52004">
    <property type="entry name" value="KS3_2"/>
    <property type="match status" value="1"/>
</dbReference>
<feature type="active site" description="Proton donor; for dehydratase activity" evidence="5">
    <location>
        <position position="1241"/>
    </location>
</feature>
<dbReference type="SUPFAM" id="SSF52151">
    <property type="entry name" value="FabD/lysophospholipase-like"/>
    <property type="match status" value="1"/>
</dbReference>
<dbReference type="Pfam" id="PF14765">
    <property type="entry name" value="PS-DH"/>
    <property type="match status" value="1"/>
</dbReference>
<dbReference type="InterPro" id="IPR049551">
    <property type="entry name" value="PKS_DH_C"/>
</dbReference>
<dbReference type="InterPro" id="IPR042104">
    <property type="entry name" value="PKS_dehydratase_sf"/>
</dbReference>
<dbReference type="PROSITE" id="PS00606">
    <property type="entry name" value="KS3_1"/>
    <property type="match status" value="1"/>
</dbReference>
<evidence type="ECO:0000256" key="6">
    <source>
        <dbReference type="SAM" id="MobiDB-lite"/>
    </source>
</evidence>
<feature type="domain" description="Carrier" evidence="7">
    <location>
        <begin position="2332"/>
        <end position="2409"/>
    </location>
</feature>
<dbReference type="InterPro" id="IPR050091">
    <property type="entry name" value="PKS_NRPS_Biosynth_Enz"/>
</dbReference>
<dbReference type="InterPro" id="IPR016039">
    <property type="entry name" value="Thiolase-like"/>
</dbReference>
<dbReference type="InterPro" id="IPR036736">
    <property type="entry name" value="ACP-like_sf"/>
</dbReference>
<feature type="compositionally biased region" description="Basic and acidic residues" evidence="6">
    <location>
        <begin position="71"/>
        <end position="86"/>
    </location>
</feature>
<dbReference type="InterPro" id="IPR001227">
    <property type="entry name" value="Ac_transferase_dom_sf"/>
</dbReference>
<dbReference type="SUPFAM" id="SSF47336">
    <property type="entry name" value="ACP-like"/>
    <property type="match status" value="1"/>
</dbReference>
<dbReference type="SMART" id="SM00826">
    <property type="entry name" value="PKS_DH"/>
    <property type="match status" value="1"/>
</dbReference>
<dbReference type="PROSITE" id="PS00018">
    <property type="entry name" value="EF_HAND_1"/>
    <property type="match status" value="1"/>
</dbReference>
<dbReference type="SMART" id="SM00823">
    <property type="entry name" value="PKS_PP"/>
    <property type="match status" value="1"/>
</dbReference>
<dbReference type="Gene3D" id="3.40.50.720">
    <property type="entry name" value="NAD(P)-binding Rossmann-like Domain"/>
    <property type="match status" value="3"/>
</dbReference>
<dbReference type="PANTHER" id="PTHR43775:SF37">
    <property type="entry name" value="SI:DKEY-61P9.11"/>
    <property type="match status" value="1"/>
</dbReference>
<feature type="region of interest" description="N-terminal hotdog fold" evidence="5">
    <location>
        <begin position="984"/>
        <end position="1158"/>
    </location>
</feature>
<dbReference type="InterPro" id="IPR049900">
    <property type="entry name" value="PKS_mFAS_DH"/>
</dbReference>
<dbReference type="InterPro" id="IPR013154">
    <property type="entry name" value="ADH-like_N"/>
</dbReference>
<proteinExistence type="predicted"/>
<dbReference type="Pfam" id="PF08659">
    <property type="entry name" value="KR"/>
    <property type="match status" value="1"/>
</dbReference>
<evidence type="ECO:0000313" key="11">
    <source>
        <dbReference type="Proteomes" id="UP001595847"/>
    </source>
</evidence>
<feature type="region of interest" description="C-terminal hotdog fold" evidence="5">
    <location>
        <begin position="1174"/>
        <end position="1324"/>
    </location>
</feature>
<dbReference type="InterPro" id="IPR020843">
    <property type="entry name" value="ER"/>
</dbReference>
<dbReference type="SMART" id="SM00825">
    <property type="entry name" value="PKS_KS"/>
    <property type="match status" value="1"/>
</dbReference>
<dbReference type="SUPFAM" id="SSF50129">
    <property type="entry name" value="GroES-like"/>
    <property type="match status" value="1"/>
</dbReference>
<evidence type="ECO:0000256" key="1">
    <source>
        <dbReference type="ARBA" id="ARBA00022450"/>
    </source>
</evidence>
<evidence type="ECO:0000259" key="8">
    <source>
        <dbReference type="PROSITE" id="PS52004"/>
    </source>
</evidence>
<dbReference type="InterPro" id="IPR009081">
    <property type="entry name" value="PP-bd_ACP"/>
</dbReference>
<evidence type="ECO:0000256" key="3">
    <source>
        <dbReference type="ARBA" id="ARBA00022679"/>
    </source>
</evidence>
<dbReference type="Pfam" id="PF02801">
    <property type="entry name" value="Ketoacyl-synt_C"/>
    <property type="match status" value="1"/>
</dbReference>
<dbReference type="SUPFAM" id="SSF53901">
    <property type="entry name" value="Thiolase-like"/>
    <property type="match status" value="1"/>
</dbReference>
<dbReference type="Pfam" id="PF00698">
    <property type="entry name" value="Acyl_transf_1"/>
    <property type="match status" value="1"/>
</dbReference>
<dbReference type="SUPFAM" id="SSF55048">
    <property type="entry name" value="Probable ACP-binding domain of malonyl-CoA ACP transacylase"/>
    <property type="match status" value="1"/>
</dbReference>
<dbReference type="RefSeq" id="WP_378529189.1">
    <property type="nucleotide sequence ID" value="NZ_JBHSBH010000001.1"/>
</dbReference>
<dbReference type="PROSITE" id="PS50075">
    <property type="entry name" value="CARRIER"/>
    <property type="match status" value="1"/>
</dbReference>
<comment type="caution">
    <text evidence="10">The sequence shown here is derived from an EMBL/GenBank/DDBJ whole genome shotgun (WGS) entry which is preliminary data.</text>
</comment>
<dbReference type="InterPro" id="IPR014031">
    <property type="entry name" value="Ketoacyl_synth_C"/>
</dbReference>
<dbReference type="Gene3D" id="3.90.180.10">
    <property type="entry name" value="Medium-chain alcohol dehydrogenases, catalytic domain"/>
    <property type="match status" value="1"/>
</dbReference>
<dbReference type="Gene3D" id="3.40.366.10">
    <property type="entry name" value="Malonyl-Coenzyme A Acyl Carrier Protein, domain 2"/>
    <property type="match status" value="1"/>
</dbReference>
<dbReference type="SMART" id="SM01294">
    <property type="entry name" value="PKS_PP_betabranch"/>
    <property type="match status" value="1"/>
</dbReference>
<dbReference type="InterPro" id="IPR049552">
    <property type="entry name" value="PKS_DH_N"/>
</dbReference>
<evidence type="ECO:0000256" key="4">
    <source>
        <dbReference type="ARBA" id="ARBA00023268"/>
    </source>
</evidence>
<feature type="active site" description="Proton acceptor; for dehydratase activity" evidence="5">
    <location>
        <position position="1017"/>
    </location>
</feature>
<evidence type="ECO:0000256" key="5">
    <source>
        <dbReference type="PROSITE-ProRule" id="PRU01363"/>
    </source>
</evidence>
<keyword evidence="1" id="KW-0596">Phosphopantetheine</keyword>
<dbReference type="InterPro" id="IPR018201">
    <property type="entry name" value="Ketoacyl_synth_AS"/>
</dbReference>
<dbReference type="InterPro" id="IPR020807">
    <property type="entry name" value="PKS_DH"/>
</dbReference>
<gene>
    <name evidence="10" type="ORF">ACFOVU_00180</name>
</gene>
<evidence type="ECO:0000256" key="2">
    <source>
        <dbReference type="ARBA" id="ARBA00022553"/>
    </source>
</evidence>
<dbReference type="InterPro" id="IPR036291">
    <property type="entry name" value="NAD(P)-bd_dom_sf"/>
</dbReference>
<organism evidence="10 11">
    <name type="scientific">Nocardiopsis sediminis</name>
    <dbReference type="NCBI Taxonomy" id="1778267"/>
    <lineage>
        <taxon>Bacteria</taxon>
        <taxon>Bacillati</taxon>
        <taxon>Actinomycetota</taxon>
        <taxon>Actinomycetes</taxon>
        <taxon>Streptosporangiales</taxon>
        <taxon>Nocardiopsidaceae</taxon>
        <taxon>Nocardiopsis</taxon>
    </lineage>
</organism>
<dbReference type="InterPro" id="IPR057326">
    <property type="entry name" value="KR_dom"/>
</dbReference>
<dbReference type="InterPro" id="IPR011032">
    <property type="entry name" value="GroES-like_sf"/>
</dbReference>
<dbReference type="InterPro" id="IPR018247">
    <property type="entry name" value="EF_Hand_1_Ca_BS"/>
</dbReference>
<dbReference type="PROSITE" id="PS52019">
    <property type="entry name" value="PKS_MFAS_DH"/>
    <property type="match status" value="1"/>
</dbReference>
<dbReference type="Gene3D" id="3.30.70.250">
    <property type="entry name" value="Malonyl-CoA ACP transacylase, ACP-binding"/>
    <property type="match status" value="1"/>
</dbReference>
<keyword evidence="3" id="KW-0808">Transferase</keyword>
<dbReference type="Proteomes" id="UP001595847">
    <property type="component" value="Unassembled WGS sequence"/>
</dbReference>
<dbReference type="PROSITE" id="PS00012">
    <property type="entry name" value="PHOSPHOPANTETHEINE"/>
    <property type="match status" value="1"/>
</dbReference>
<dbReference type="InterPro" id="IPR014043">
    <property type="entry name" value="Acyl_transferase_dom"/>
</dbReference>
<dbReference type="InterPro" id="IPR016035">
    <property type="entry name" value="Acyl_Trfase/lysoPLipase"/>
</dbReference>
<dbReference type="SMART" id="SM00822">
    <property type="entry name" value="PKS_KR"/>
    <property type="match status" value="1"/>
</dbReference>
<dbReference type="EMBL" id="JBHSBH010000001">
    <property type="protein sequence ID" value="MFC3994313.1"/>
    <property type="molecule type" value="Genomic_DNA"/>
</dbReference>
<accession>A0ABV8FG23</accession>
<protein>
    <submittedName>
        <fullName evidence="10">SDR family NAD(P)-dependent oxidoreductase</fullName>
    </submittedName>
</protein>
<feature type="region of interest" description="Disordered" evidence="6">
    <location>
        <begin position="1"/>
        <end position="34"/>
    </location>
</feature>
<sequence length="2415" mass="244446">MTGSQPTRAGDPERAGSTRHGPLAAHTGNSSLAPAGSEPIAVIGMACRLPGGTDAPAALWRLLTDGRDTIGAAPRDRWDPARHPDTDPGAPGRPAYGAGGYLDDVGGFDAASFGITAPEATAMDPQQRVLLEVAWEALEHAGLPAGVREASHTGVFAGLSHIDYALRCAAARTADDAVQTYGPTGNSHAVAAGRISYLLGLTGPSLAVDTACSSGLTAVHLAAQSLHLGECDTAVAGAVSLILDPGVSVSFARWGMLSPTGRCRPFDADADGLVRSEGCGAVVLKRLGDALRDGDAVHALLRGSALNQDGRSNGLTAPSPLAQADVLRRGLAAAGSAPDDIGMIEAHGTGTPLGDPIEFGALASVYGAAGGDRRTALGSVKANLGHTECAAGIVGLIKAVLAVRHGAVPATPHFRSWNPEIAAEGTGLFVPGATVPWPVPGAARLAAVSSFGLSGTNAHAIVESPPERRGTPLAAGGGGPVQNTADMRGHDRRHGGVAHEEGADEPGGGRPHRPEERSADVTAAAAGLDASPPLVFPISAATPAAARATALRLAAWVETDGSDVPLADIGHALARRRTHRPARIAVVADDHAGLARRLRAAATGDGDPAAGIAHGTAPAAGGRPPVWVFSGQGSQWAGMGAGLLRGEPAFAAAVDAVDPLVRAEAGFSVRDALAGETAVAGIDRVQPTLFAFQVALAAVWRSHGVEPGAVVGHSMGEAAAAVVSGALGLADGVAVICRRSALLAGLRGDGAMAAVELSGDDVERALDVHGAAGVVVAVRNSPESTVVAGPPAEVDRLIGVWQDGGAPARRVAVDVASHSPAVDPLLDGITAALSGIRPGRPDVRCYGTVDPDPRAVPAFDAAYWADNLRRPVRFDSAVRALVDDGHRVFVELAPHPLLTRAVEATARAAGRTVTALPSLRRDEDGPTALRARVGALHCAGTPVAWDRAHPGRAHAADLPPSAWDHHTFLLPPADGAVHRGAPHHPLLGVHTVLPDDHGRHVWNADIGTAELPWLGDHRFNGVVFVPLAAYVEMAVTAACTVFTADQTDIEVTGLRLETFLAVDEHTLVSTRADLDVGGGTAAFSVFAKEGAEWVRTASARLHHTGRPPAAGGREADARPVNAAYREGGDALDAACPTGDGTPDTAHVEGRTVPATAPSSGDRAPDAPSPDGDGSHEITAEEFYCRLDRTPIGLGPLFRGVRAVRMPADAPADTVAAVGRLAVASAARTAAAACTLNPLLLDACLQLFAAPLLDRMLDGRVGLPNAVGRVRLHGLVGAGAHCEIHGRRTASGSVTGRFRLRSDDGTPLLDAEDVRIVVDTDDHPHLAERLHCIVWSESPAPSLTAAVGEADGLTGIGAAACLSGGAGSVPPADTATGTVEVAQGPEHLTLGETLAVPARAESGPAPAALSVAGADDVLAGATAAGTVTGAAVGATAAAAGGAKGGRVVAVPAGADDGGVSRADAVVAGEATISGAGAAFAEPGAVLAGSVLPGGVAGAAVGAAGGRVEGTATGTDDGGACRVDIAGPGEGDVSIGAWTVLAEPGAVLAAGIRDHIIDRGGAVTIVELSYDGTLPDVLHDHPGDLRGIVVVTAPPTPVPDPGRARARVGAVLGLLRRLVADDTGRLPRLAVVTTDACPVSPGEGLAVDQAPLRALTRTAGHEHPELDIVHIDTDTATPPARIAEELLSGGTDPDVALRAGRRHTARLRRAPLSPDERRRTPCDPGRTTVALRVRTPGDLASLEPALAARRAPGPGEAEVRVHAAGLNYADVLQAMGVYPGVRPLGADAAGTVERVGPGVPGLAPGDRVALMADGALRGHVTVPAGTVLPLPAGLDLTDAAALPCAYVTAWYALRHLARPRPGETVLIHCATGGVGLAALHVARAMGARVLATAGSEAKRHLLRAMGVEHVMDSRTLDFADQARQATGGAGVDVVLNSLTGPAQRAGMAALRVGGRFIEIGKRDIHSGAGIDPAPFRNSISFAGVDLARIAADRPDLLAELIAEVAAELAAGRLPVLPVTALPLAEAVPAFRTMAAAAHTGKLVLTLPGPDGTADAVTDPADVPVVRDGAYVITGGLGGIGLRLAAHLAANGATRVVLNGRNAPGPAAEEAVAGLRAGGTDVRVVPGDIAAPGTAERLVAEAEAGGVPLRGAAHAAAVIADGTVALLDDATLDRTWRPKAEGAWRLHQATAGRDLDWWLAFSSAAALVAPPGQAGYAAANAWLDALATWRRAQGLTATSIAWGAWADLGAGAHLARQGYTMITPEEGIAAIDRLLRHDRTCTGYLPADADLWSKTMPHAAASPYFADMVGEGTGRVDDARDTGLLGRVRAAGGARAAELVTEHLAAELRDILGAGARDIGGDARLTDLGVDSLRALELRTRVEQRLGVRVPAKLVWADGTLGGLAAHIAATVTEQGPR</sequence>
<reference evidence="11" key="1">
    <citation type="journal article" date="2019" name="Int. J. Syst. Evol. Microbiol.">
        <title>The Global Catalogue of Microorganisms (GCM) 10K type strain sequencing project: providing services to taxonomists for standard genome sequencing and annotation.</title>
        <authorList>
            <consortium name="The Broad Institute Genomics Platform"/>
            <consortium name="The Broad Institute Genome Sequencing Center for Infectious Disease"/>
            <person name="Wu L."/>
            <person name="Ma J."/>
        </authorList>
    </citation>
    <scope>NUCLEOTIDE SEQUENCE [LARGE SCALE GENOMIC DNA]</scope>
    <source>
        <strain evidence="11">TBRC 1826</strain>
    </source>
</reference>
<dbReference type="InterPro" id="IPR014030">
    <property type="entry name" value="Ketoacyl_synth_N"/>
</dbReference>
<dbReference type="InterPro" id="IPR020806">
    <property type="entry name" value="PKS_PP-bd"/>
</dbReference>
<dbReference type="CDD" id="cd05195">
    <property type="entry name" value="enoyl_red"/>
    <property type="match status" value="1"/>
</dbReference>
<dbReference type="Gene3D" id="3.10.129.110">
    <property type="entry name" value="Polyketide synthase dehydratase"/>
    <property type="match status" value="1"/>
</dbReference>
<name>A0ABV8FG23_9ACTN</name>
<keyword evidence="11" id="KW-1185">Reference proteome</keyword>
<keyword evidence="2" id="KW-0597">Phosphoprotein</keyword>
<feature type="region of interest" description="Disordered" evidence="6">
    <location>
        <begin position="1135"/>
        <end position="1175"/>
    </location>
</feature>
<dbReference type="Pfam" id="PF22621">
    <property type="entry name" value="CurL-like_PKS_C"/>
    <property type="match status" value="1"/>
</dbReference>
<dbReference type="CDD" id="cd00833">
    <property type="entry name" value="PKS"/>
    <property type="match status" value="1"/>
</dbReference>
<evidence type="ECO:0000259" key="7">
    <source>
        <dbReference type="PROSITE" id="PS50075"/>
    </source>
</evidence>